<feature type="transmembrane region" description="Helical" evidence="1">
    <location>
        <begin position="87"/>
        <end position="106"/>
    </location>
</feature>
<evidence type="ECO:0000313" key="3">
    <source>
        <dbReference type="EMBL" id="RFB00268.1"/>
    </source>
</evidence>
<dbReference type="EMBL" id="NMUF01000002">
    <property type="protein sequence ID" value="RFB00268.1"/>
    <property type="molecule type" value="Genomic_DNA"/>
</dbReference>
<dbReference type="Proteomes" id="UP000257123">
    <property type="component" value="Unassembled WGS sequence"/>
</dbReference>
<keyword evidence="1" id="KW-0812">Transmembrane</keyword>
<dbReference type="Proteomes" id="UP000256877">
    <property type="component" value="Unassembled WGS sequence"/>
</dbReference>
<sequence>MQKLLPLLLFLLALGYLGINFVGLPPLLVLENIVLAATYAALGIALILRRSKTTLGITALVASFNAGRVSRSIWSPTTGVGGLAAEHAPLLLYLIIVAVLAVYSLLREK</sequence>
<organism evidence="3 4">
    <name type="scientific">Pyrobaculum aerophilum</name>
    <dbReference type="NCBI Taxonomy" id="13773"/>
    <lineage>
        <taxon>Archaea</taxon>
        <taxon>Thermoproteota</taxon>
        <taxon>Thermoprotei</taxon>
        <taxon>Thermoproteales</taxon>
        <taxon>Thermoproteaceae</taxon>
        <taxon>Pyrobaculum</taxon>
    </lineage>
</organism>
<evidence type="ECO:0000256" key="1">
    <source>
        <dbReference type="SAM" id="Phobius"/>
    </source>
</evidence>
<protein>
    <submittedName>
        <fullName evidence="3">Uncharacterized protein</fullName>
    </submittedName>
</protein>
<dbReference type="EMBL" id="NMUE01000038">
    <property type="protein sequence ID" value="RFA94329.1"/>
    <property type="molecule type" value="Genomic_DNA"/>
</dbReference>
<dbReference type="AlphaFoldDB" id="A0A371R6W2"/>
<evidence type="ECO:0000313" key="5">
    <source>
        <dbReference type="Proteomes" id="UP000257123"/>
    </source>
</evidence>
<proteinExistence type="predicted"/>
<accession>A0A371R6W2</accession>
<evidence type="ECO:0000313" key="4">
    <source>
        <dbReference type="Proteomes" id="UP000256877"/>
    </source>
</evidence>
<keyword evidence="1" id="KW-1133">Transmembrane helix</keyword>
<name>A0A371R6W2_9CREN</name>
<comment type="caution">
    <text evidence="3">The sequence shown here is derived from an EMBL/GenBank/DDBJ whole genome shotgun (WGS) entry which is preliminary data.</text>
</comment>
<dbReference type="RefSeq" id="WP_116421676.1">
    <property type="nucleotide sequence ID" value="NZ_NMUE01000038.1"/>
</dbReference>
<reference evidence="4 5" key="1">
    <citation type="submission" date="2017-07" db="EMBL/GenBank/DDBJ databases">
        <title>Draft genome sequence of aerobic hyperthermophilic archaea, Pyrobaculum aerophilum YKB31 and YKB32.</title>
        <authorList>
            <person name="Mochizuki T."/>
            <person name="Berliner A.J."/>
            <person name="Yoshida-Takashima Y."/>
            <person name="Takaki Y."/>
            <person name="Nunoura T."/>
            <person name="Takai K."/>
        </authorList>
    </citation>
    <scope>NUCLEOTIDE SEQUENCE [LARGE SCALE GENOMIC DNA]</scope>
    <source>
        <strain evidence="2 5">YKB31</strain>
        <strain evidence="3 4">YKB32</strain>
    </source>
</reference>
<evidence type="ECO:0000313" key="2">
    <source>
        <dbReference type="EMBL" id="RFA94329.1"/>
    </source>
</evidence>
<dbReference type="OrthoDB" id="15542at2157"/>
<gene>
    <name evidence="2" type="ORF">CGL51_10380</name>
    <name evidence="3" type="ORF">CGL52_01455</name>
</gene>
<keyword evidence="1" id="KW-0472">Membrane</keyword>